<comment type="caution">
    <text evidence="1">The sequence shown here is derived from an EMBL/GenBank/DDBJ whole genome shotgun (WGS) entry which is preliminary data.</text>
</comment>
<proteinExistence type="predicted"/>
<keyword evidence="2" id="KW-1185">Reference proteome</keyword>
<accession>A0AAV0AY37</accession>
<evidence type="ECO:0000313" key="2">
    <source>
        <dbReference type="Proteomes" id="UP001153365"/>
    </source>
</evidence>
<sequence>MKLNYLRDVEAYCDKQEIDRRSLIQVDCYRLGVQERGFNAQNYGIKLPNYVYQRQREIWLQTGVLTIESSATERDCSRNNRGYRIDWSLAITCDSTRCKNYEHRREHGSWRSYRWTLIGVLGLQAMKEFSLEQQQQWTESQISSRFNNDDEILTTDDYSSGDGGDWIGKDDNDKDVRVDELSERIISELKASNGGLLRHSNLAVSYINQSSNLRLMFKRVSPSNNPYDELYEGLADSFESNGQ</sequence>
<evidence type="ECO:0000313" key="1">
    <source>
        <dbReference type="EMBL" id="CAH7673643.1"/>
    </source>
</evidence>
<dbReference type="AlphaFoldDB" id="A0AAV0AY37"/>
<organism evidence="1 2">
    <name type="scientific">Phakopsora pachyrhizi</name>
    <name type="common">Asian soybean rust disease fungus</name>
    <dbReference type="NCBI Taxonomy" id="170000"/>
    <lineage>
        <taxon>Eukaryota</taxon>
        <taxon>Fungi</taxon>
        <taxon>Dikarya</taxon>
        <taxon>Basidiomycota</taxon>
        <taxon>Pucciniomycotina</taxon>
        <taxon>Pucciniomycetes</taxon>
        <taxon>Pucciniales</taxon>
        <taxon>Phakopsoraceae</taxon>
        <taxon>Phakopsora</taxon>
    </lineage>
</organism>
<gene>
    <name evidence="1" type="ORF">PPACK8108_LOCUS8526</name>
</gene>
<name>A0AAV0AY37_PHAPC</name>
<dbReference type="EMBL" id="CALTRL010001766">
    <property type="protein sequence ID" value="CAH7673643.1"/>
    <property type="molecule type" value="Genomic_DNA"/>
</dbReference>
<protein>
    <submittedName>
        <fullName evidence="1">Uncharacterized protein</fullName>
    </submittedName>
</protein>
<dbReference type="Proteomes" id="UP001153365">
    <property type="component" value="Unassembled WGS sequence"/>
</dbReference>
<reference evidence="1" key="1">
    <citation type="submission" date="2022-06" db="EMBL/GenBank/DDBJ databases">
        <authorList>
            <consortium name="SYNGENTA / RWTH Aachen University"/>
        </authorList>
    </citation>
    <scope>NUCLEOTIDE SEQUENCE</scope>
</reference>